<evidence type="ECO:0000256" key="6">
    <source>
        <dbReference type="ARBA" id="ARBA00022670"/>
    </source>
</evidence>
<dbReference type="PANTHER" id="PTHR14218">
    <property type="entry name" value="PROTEASE S8 TRIPEPTIDYL PEPTIDASE I CLN2"/>
    <property type="match status" value="1"/>
</dbReference>
<sequence>MRSFLLPFVLLSLGLAASSDPILSRWIVHERRSHIPSGWSLARRHDASAVVPLRFALAQSNVENIEEYLYDVSHPSSPNYGKHWSAAKVASTFAPSRDSVDAVRNWLIESGIESHRITLSASGGWLELETTVREAEDLLHTSYNVYGHETGVKHVACESYHLPEHLVPHVDFVTPTVHFDAKLSKRFDGGQPLKSVGQPSSGNGPKMVAQALDMTTLGQLATCDKYITPLCLRALYNFWYTPESKENTYGVVEYTPQSYLQSDLNMFAKQFGPDLVGVTPKTYDIDGGMYAGSSKNITFDNNGESDLDLQYAMNLVTAAQPVTLYQVGDLVEGASFNNFLDAIDGSYCKFMSGDDPSQDGIYPDPMTGGYKGPEACGTVKPTNVISTSYGYDEADLTPFYAARQCDEYAKLGMMGITIVYSSGDNGVAGNSGVCLNPDGTQSANGKIFNPAFPSTCPYVTSVGATQVVSGKTVVDPESACEKVIRSGGGFSNYFALPEYQKEAVTSYLKNYPPSYPSNIWNSTGRSRAYPDLSANGANYVVAVDGNFSLVYGTSAAAPVVGAMLAMVNDARLAKGKKTLGFINPLIYSADFAGGFHDITNGTNAGCGTPGFNTSRGWDPVTGLGTPNFPVLLELWKNMD</sequence>
<feature type="binding site" evidence="15">
    <location>
        <position position="597"/>
    </location>
    <ligand>
        <name>Ca(2+)</name>
        <dbReference type="ChEBI" id="CHEBI:29108"/>
    </ligand>
</feature>
<keyword evidence="14" id="KW-0325">Glycoprotein</keyword>
<dbReference type="Pfam" id="PF09286">
    <property type="entry name" value="Pro-kuma_activ"/>
    <property type="match status" value="1"/>
</dbReference>
<dbReference type="CDD" id="cd04056">
    <property type="entry name" value="Peptidases_S53"/>
    <property type="match status" value="1"/>
</dbReference>
<dbReference type="GO" id="GO:0046872">
    <property type="term" value="F:metal ion binding"/>
    <property type="evidence" value="ECO:0007669"/>
    <property type="project" value="UniProtKB-UniRule"/>
</dbReference>
<feature type="binding site" evidence="15">
    <location>
        <position position="598"/>
    </location>
    <ligand>
        <name>Ca(2+)</name>
        <dbReference type="ChEBI" id="CHEBI:29108"/>
    </ligand>
</feature>
<evidence type="ECO:0000256" key="3">
    <source>
        <dbReference type="ARBA" id="ARBA00004239"/>
    </source>
</evidence>
<comment type="subcellular location">
    <subcellularLocation>
        <location evidence="3">Secreted</location>
        <location evidence="3">Extracellular space</location>
    </subcellularLocation>
</comment>
<dbReference type="SUPFAM" id="SSF54897">
    <property type="entry name" value="Protease propeptides/inhibitors"/>
    <property type="match status" value="1"/>
</dbReference>
<keyword evidence="19" id="KW-1185">Reference proteome</keyword>
<keyword evidence="7 15" id="KW-0479">Metal-binding</keyword>
<dbReference type="SMART" id="SM00944">
    <property type="entry name" value="Pro-kuma_activ"/>
    <property type="match status" value="1"/>
</dbReference>
<feature type="domain" description="Peptidase S53" evidence="17">
    <location>
        <begin position="226"/>
        <end position="638"/>
    </location>
</feature>
<comment type="cofactor">
    <cofactor evidence="15">
        <name>Ca(2+)</name>
        <dbReference type="ChEBI" id="CHEBI:29108"/>
    </cofactor>
    <text evidence="15">Binds 1 Ca(2+) ion per subunit.</text>
</comment>
<comment type="catalytic activity">
    <reaction evidence="1">
        <text>Release of an N-terminal tripeptide from a polypeptide.</text>
        <dbReference type="EC" id="3.4.14.10"/>
    </reaction>
</comment>
<organism evidence="18 19">
    <name type="scientific">Boletus reticuloceps</name>
    <dbReference type="NCBI Taxonomy" id="495285"/>
    <lineage>
        <taxon>Eukaryota</taxon>
        <taxon>Fungi</taxon>
        <taxon>Dikarya</taxon>
        <taxon>Basidiomycota</taxon>
        <taxon>Agaricomycotina</taxon>
        <taxon>Agaricomycetes</taxon>
        <taxon>Agaricomycetidae</taxon>
        <taxon>Boletales</taxon>
        <taxon>Boletineae</taxon>
        <taxon>Boletaceae</taxon>
        <taxon>Boletoideae</taxon>
        <taxon>Boletus</taxon>
    </lineage>
</organism>
<keyword evidence="9 15" id="KW-0378">Hydrolase</keyword>
<keyword evidence="12" id="KW-0843">Virulence</keyword>
<dbReference type="EC" id="3.4.14.10" evidence="4"/>
<protein>
    <recommendedName>
        <fullName evidence="4">tripeptidyl-peptidase II</fullName>
        <ecNumber evidence="4">3.4.14.10</ecNumber>
    </recommendedName>
</protein>
<evidence type="ECO:0000256" key="9">
    <source>
        <dbReference type="ARBA" id="ARBA00022801"/>
    </source>
</evidence>
<feature type="chain" id="PRO_5034780344" description="tripeptidyl-peptidase II" evidence="16">
    <location>
        <begin position="20"/>
        <end position="639"/>
    </location>
</feature>
<dbReference type="PANTHER" id="PTHR14218:SF19">
    <property type="entry name" value="SERINE PROTEASE AORO, PUTATIVE (AFU_ORTHOLOGUE AFUA_6G10250)-RELATED"/>
    <property type="match status" value="1"/>
</dbReference>
<dbReference type="Pfam" id="PF00082">
    <property type="entry name" value="Peptidase_S8"/>
    <property type="match status" value="1"/>
</dbReference>
<feature type="binding site" evidence="15">
    <location>
        <position position="618"/>
    </location>
    <ligand>
        <name>Ca(2+)</name>
        <dbReference type="ChEBI" id="CHEBI:29108"/>
    </ligand>
</feature>
<evidence type="ECO:0000256" key="8">
    <source>
        <dbReference type="ARBA" id="ARBA00022729"/>
    </source>
</evidence>
<evidence type="ECO:0000259" key="17">
    <source>
        <dbReference type="PROSITE" id="PS51695"/>
    </source>
</evidence>
<evidence type="ECO:0000313" key="19">
    <source>
        <dbReference type="Proteomes" id="UP000683000"/>
    </source>
</evidence>
<dbReference type="InterPro" id="IPR000209">
    <property type="entry name" value="Peptidase_S8/S53_dom"/>
</dbReference>
<dbReference type="PROSITE" id="PS51695">
    <property type="entry name" value="SEDOLISIN"/>
    <property type="match status" value="1"/>
</dbReference>
<proteinExistence type="predicted"/>
<evidence type="ECO:0000256" key="11">
    <source>
        <dbReference type="ARBA" id="ARBA00022837"/>
    </source>
</evidence>
<dbReference type="EMBL" id="JAGFBS010000001">
    <property type="protein sequence ID" value="KAG6382043.1"/>
    <property type="molecule type" value="Genomic_DNA"/>
</dbReference>
<name>A0A8I3AE46_9AGAM</name>
<dbReference type="InterPro" id="IPR015366">
    <property type="entry name" value="S53_propep"/>
</dbReference>
<evidence type="ECO:0000313" key="18">
    <source>
        <dbReference type="EMBL" id="KAG6382043.1"/>
    </source>
</evidence>
<keyword evidence="8 16" id="KW-0732">Signal</keyword>
<evidence type="ECO:0000256" key="12">
    <source>
        <dbReference type="ARBA" id="ARBA00023026"/>
    </source>
</evidence>
<dbReference type="FunFam" id="3.40.50.200:FF:000015">
    <property type="entry name" value="Tripeptidyl peptidase A"/>
    <property type="match status" value="1"/>
</dbReference>
<keyword evidence="13" id="KW-0865">Zymogen</keyword>
<keyword evidence="10 15" id="KW-0720">Serine protease</keyword>
<dbReference type="SUPFAM" id="SSF52743">
    <property type="entry name" value="Subtilisin-like"/>
    <property type="match status" value="1"/>
</dbReference>
<dbReference type="GO" id="GO:0006508">
    <property type="term" value="P:proteolysis"/>
    <property type="evidence" value="ECO:0007669"/>
    <property type="project" value="UniProtKB-KW"/>
</dbReference>
<dbReference type="CDD" id="cd11377">
    <property type="entry name" value="Pro-peptidase_S53"/>
    <property type="match status" value="1"/>
</dbReference>
<evidence type="ECO:0000256" key="10">
    <source>
        <dbReference type="ARBA" id="ARBA00022825"/>
    </source>
</evidence>
<keyword evidence="5" id="KW-0964">Secreted</keyword>
<dbReference type="InterPro" id="IPR036852">
    <property type="entry name" value="Peptidase_S8/S53_dom_sf"/>
</dbReference>
<dbReference type="Gene3D" id="3.40.50.200">
    <property type="entry name" value="Peptidase S8/S53 domain"/>
    <property type="match status" value="1"/>
</dbReference>
<accession>A0A8I3AE46</accession>
<feature type="active site" description="Charge relay system" evidence="15">
    <location>
        <position position="554"/>
    </location>
</feature>
<dbReference type="AlphaFoldDB" id="A0A8I3AE46"/>
<comment type="function">
    <text evidence="2">Secreted tripeptidyl-peptidase which degrades proteins at acidic pHs and is involved in virulence.</text>
</comment>
<evidence type="ECO:0000256" key="1">
    <source>
        <dbReference type="ARBA" id="ARBA00001910"/>
    </source>
</evidence>
<dbReference type="InterPro" id="IPR050819">
    <property type="entry name" value="Tripeptidyl-peptidase_I"/>
</dbReference>
<reference evidence="18" key="1">
    <citation type="submission" date="2021-03" db="EMBL/GenBank/DDBJ databases">
        <title>Evolutionary innovations through gain and loss of genes in the ectomycorrhizal Boletales.</title>
        <authorList>
            <person name="Wu G."/>
            <person name="Miyauchi S."/>
            <person name="Morin E."/>
            <person name="Yang Z.-L."/>
            <person name="Xu J."/>
            <person name="Martin F.M."/>
        </authorList>
    </citation>
    <scope>NUCLEOTIDE SEQUENCE</scope>
    <source>
        <strain evidence="18">BR01</strain>
    </source>
</reference>
<evidence type="ECO:0000256" key="14">
    <source>
        <dbReference type="ARBA" id="ARBA00023180"/>
    </source>
</evidence>
<evidence type="ECO:0000256" key="4">
    <source>
        <dbReference type="ARBA" id="ARBA00012462"/>
    </source>
</evidence>
<keyword evidence="6 15" id="KW-0645">Protease</keyword>
<gene>
    <name evidence="18" type="ORF">JVT61DRAFT_677</name>
</gene>
<evidence type="ECO:0000256" key="2">
    <source>
        <dbReference type="ARBA" id="ARBA00002451"/>
    </source>
</evidence>
<evidence type="ECO:0000256" key="13">
    <source>
        <dbReference type="ARBA" id="ARBA00023145"/>
    </source>
</evidence>
<evidence type="ECO:0000256" key="15">
    <source>
        <dbReference type="PROSITE-ProRule" id="PRU01032"/>
    </source>
</evidence>
<feature type="signal peptide" evidence="16">
    <location>
        <begin position="1"/>
        <end position="19"/>
    </location>
</feature>
<feature type="binding site" evidence="15">
    <location>
        <position position="616"/>
    </location>
    <ligand>
        <name>Ca(2+)</name>
        <dbReference type="ChEBI" id="CHEBI:29108"/>
    </ligand>
</feature>
<comment type="caution">
    <text evidence="18">The sequence shown here is derived from an EMBL/GenBank/DDBJ whole genome shotgun (WGS) entry which is preliminary data.</text>
</comment>
<dbReference type="GO" id="GO:0005576">
    <property type="term" value="C:extracellular region"/>
    <property type="evidence" value="ECO:0007669"/>
    <property type="project" value="UniProtKB-SubCell"/>
</dbReference>
<dbReference type="InterPro" id="IPR030400">
    <property type="entry name" value="Sedolisin_dom"/>
</dbReference>
<dbReference type="OrthoDB" id="409122at2759"/>
<dbReference type="GO" id="GO:0004252">
    <property type="term" value="F:serine-type endopeptidase activity"/>
    <property type="evidence" value="ECO:0007669"/>
    <property type="project" value="UniProtKB-UniRule"/>
</dbReference>
<dbReference type="GO" id="GO:0008240">
    <property type="term" value="F:tripeptidyl-peptidase activity"/>
    <property type="evidence" value="ECO:0007669"/>
    <property type="project" value="UniProtKB-EC"/>
</dbReference>
<evidence type="ECO:0000256" key="7">
    <source>
        <dbReference type="ARBA" id="ARBA00022723"/>
    </source>
</evidence>
<feature type="active site" description="Charge relay system" evidence="15">
    <location>
        <position position="304"/>
    </location>
</feature>
<keyword evidence="11 15" id="KW-0106">Calcium</keyword>
<evidence type="ECO:0000256" key="16">
    <source>
        <dbReference type="SAM" id="SignalP"/>
    </source>
</evidence>
<evidence type="ECO:0000256" key="5">
    <source>
        <dbReference type="ARBA" id="ARBA00022525"/>
    </source>
</evidence>
<dbReference type="Proteomes" id="UP000683000">
    <property type="component" value="Unassembled WGS sequence"/>
</dbReference>
<feature type="active site" description="Charge relay system" evidence="15">
    <location>
        <position position="308"/>
    </location>
</feature>